<dbReference type="PROSITE" id="PS00086">
    <property type="entry name" value="CYTOCHROME_P450"/>
    <property type="match status" value="1"/>
</dbReference>
<dbReference type="Gene3D" id="1.10.630.10">
    <property type="entry name" value="Cytochrome P450"/>
    <property type="match status" value="1"/>
</dbReference>
<evidence type="ECO:0000256" key="5">
    <source>
        <dbReference type="ARBA" id="ARBA00023002"/>
    </source>
</evidence>
<dbReference type="GO" id="GO:0020037">
    <property type="term" value="F:heme binding"/>
    <property type="evidence" value="ECO:0007669"/>
    <property type="project" value="InterPro"/>
</dbReference>
<evidence type="ECO:0000313" key="12">
    <source>
        <dbReference type="Proteomes" id="UP001054889"/>
    </source>
</evidence>
<evidence type="ECO:0000256" key="7">
    <source>
        <dbReference type="ARBA" id="ARBA00023033"/>
    </source>
</evidence>
<gene>
    <name evidence="11" type="primary">ga31000</name>
    <name evidence="11" type="ORF">PR202_ga31000</name>
</gene>
<dbReference type="InterPro" id="IPR036396">
    <property type="entry name" value="Cyt_P450_sf"/>
</dbReference>
<dbReference type="FunFam" id="1.10.630.10:FF:000016">
    <property type="entry name" value="Cytochrome P450 78A5"/>
    <property type="match status" value="1"/>
</dbReference>
<evidence type="ECO:0000256" key="3">
    <source>
        <dbReference type="ARBA" id="ARBA00022617"/>
    </source>
</evidence>
<evidence type="ECO:0000313" key="11">
    <source>
        <dbReference type="EMBL" id="GJN12695.1"/>
    </source>
</evidence>
<dbReference type="PANTHER" id="PTHR47946:SF18">
    <property type="entry name" value="OS03G0603100 PROTEIN"/>
    <property type="match status" value="1"/>
</dbReference>
<evidence type="ECO:0000256" key="8">
    <source>
        <dbReference type="PIRSR" id="PIRSR602401-1"/>
    </source>
</evidence>
<keyword evidence="6 8" id="KW-0408">Iron</keyword>
<dbReference type="GO" id="GO:0005506">
    <property type="term" value="F:iron ion binding"/>
    <property type="evidence" value="ECO:0007669"/>
    <property type="project" value="InterPro"/>
</dbReference>
<dbReference type="GO" id="GO:0016705">
    <property type="term" value="F:oxidoreductase activity, acting on paired donors, with incorporation or reduction of molecular oxygen"/>
    <property type="evidence" value="ECO:0007669"/>
    <property type="project" value="InterPro"/>
</dbReference>
<comment type="similarity">
    <text evidence="2 9">Belongs to the cytochrome P450 family.</text>
</comment>
<dbReference type="GO" id="GO:0004497">
    <property type="term" value="F:monooxygenase activity"/>
    <property type="evidence" value="ECO:0007669"/>
    <property type="project" value="UniProtKB-KW"/>
</dbReference>
<dbReference type="SUPFAM" id="SSF48264">
    <property type="entry name" value="Cytochrome P450"/>
    <property type="match status" value="1"/>
</dbReference>
<evidence type="ECO:0000256" key="1">
    <source>
        <dbReference type="ARBA" id="ARBA00001971"/>
    </source>
</evidence>
<dbReference type="AlphaFoldDB" id="A0AAV5DQF4"/>
<dbReference type="Pfam" id="PF00067">
    <property type="entry name" value="p450"/>
    <property type="match status" value="1"/>
</dbReference>
<dbReference type="PANTHER" id="PTHR47946">
    <property type="entry name" value="CYTOCHROME P450 78A7-RELATED"/>
    <property type="match status" value="1"/>
</dbReference>
<feature type="transmembrane region" description="Helical" evidence="10">
    <location>
        <begin position="12"/>
        <end position="41"/>
    </location>
</feature>
<evidence type="ECO:0000256" key="4">
    <source>
        <dbReference type="ARBA" id="ARBA00022723"/>
    </source>
</evidence>
<dbReference type="InterPro" id="IPR017972">
    <property type="entry name" value="Cyt_P450_CS"/>
</dbReference>
<keyword evidence="4 8" id="KW-0479">Metal-binding</keyword>
<dbReference type="PRINTS" id="PR00463">
    <property type="entry name" value="EP450I"/>
</dbReference>
<keyword evidence="10" id="KW-0472">Membrane</keyword>
<evidence type="ECO:0000256" key="9">
    <source>
        <dbReference type="RuleBase" id="RU000461"/>
    </source>
</evidence>
<keyword evidence="10" id="KW-0812">Transmembrane</keyword>
<keyword evidence="5 9" id="KW-0560">Oxidoreductase</keyword>
<dbReference type="InterPro" id="IPR051996">
    <property type="entry name" value="Cytochrome_P450_78A"/>
</dbReference>
<proteinExistence type="inferred from homology"/>
<dbReference type="InterPro" id="IPR002401">
    <property type="entry name" value="Cyt_P450_E_grp-I"/>
</dbReference>
<evidence type="ECO:0000256" key="10">
    <source>
        <dbReference type="SAM" id="Phobius"/>
    </source>
</evidence>
<dbReference type="EMBL" id="BQKI01000024">
    <property type="protein sequence ID" value="GJN12695.1"/>
    <property type="molecule type" value="Genomic_DNA"/>
</dbReference>
<feature type="binding site" description="axial binding residue" evidence="8">
    <location>
        <position position="470"/>
    </location>
    <ligand>
        <name>heme</name>
        <dbReference type="ChEBI" id="CHEBI:30413"/>
    </ligand>
    <ligandPart>
        <name>Fe</name>
        <dbReference type="ChEBI" id="CHEBI:18248"/>
    </ligandPart>
</feature>
<dbReference type="Proteomes" id="UP001054889">
    <property type="component" value="Unassembled WGS sequence"/>
</dbReference>
<keyword evidence="7 9" id="KW-0503">Monooxygenase</keyword>
<evidence type="ECO:0000256" key="6">
    <source>
        <dbReference type="ARBA" id="ARBA00023004"/>
    </source>
</evidence>
<comment type="cofactor">
    <cofactor evidence="1 8">
        <name>heme</name>
        <dbReference type="ChEBI" id="CHEBI:30413"/>
    </cofactor>
</comment>
<protein>
    <submittedName>
        <fullName evidence="11">Uncharacterized protein</fullName>
    </submittedName>
</protein>
<evidence type="ECO:0000256" key="2">
    <source>
        <dbReference type="ARBA" id="ARBA00010617"/>
    </source>
</evidence>
<reference evidence="11" key="2">
    <citation type="submission" date="2021-12" db="EMBL/GenBank/DDBJ databases">
        <title>Resequencing data analysis of finger millet.</title>
        <authorList>
            <person name="Hatakeyama M."/>
            <person name="Aluri S."/>
            <person name="Balachadran M.T."/>
            <person name="Sivarajan S.R."/>
            <person name="Poveda L."/>
            <person name="Shimizu-Inatsugi R."/>
            <person name="Schlapbach R."/>
            <person name="Sreeman S.M."/>
            <person name="Shimizu K.K."/>
        </authorList>
    </citation>
    <scope>NUCLEOTIDE SEQUENCE</scope>
</reference>
<dbReference type="InterPro" id="IPR001128">
    <property type="entry name" value="Cyt_P450"/>
</dbReference>
<dbReference type="PRINTS" id="PR00385">
    <property type="entry name" value="P450"/>
</dbReference>
<keyword evidence="12" id="KW-1185">Reference proteome</keyword>
<reference evidence="11" key="1">
    <citation type="journal article" date="2018" name="DNA Res.">
        <title>Multiple hybrid de novo genome assembly of finger millet, an orphan allotetraploid crop.</title>
        <authorList>
            <person name="Hatakeyama M."/>
            <person name="Aluri S."/>
            <person name="Balachadran M.T."/>
            <person name="Sivarajan S.R."/>
            <person name="Patrignani A."/>
            <person name="Gruter S."/>
            <person name="Poveda L."/>
            <person name="Shimizu-Inatsugi R."/>
            <person name="Baeten J."/>
            <person name="Francoijs K.J."/>
            <person name="Nataraja K.N."/>
            <person name="Reddy Y.A.N."/>
            <person name="Phadnis S."/>
            <person name="Ravikumar R.L."/>
            <person name="Schlapbach R."/>
            <person name="Sreeman S.M."/>
            <person name="Shimizu K.K."/>
        </authorList>
    </citation>
    <scope>NUCLEOTIDE SEQUENCE</scope>
</reference>
<keyword evidence="3 8" id="KW-0349">Heme</keyword>
<organism evidence="11 12">
    <name type="scientific">Eleusine coracana subsp. coracana</name>
    <dbReference type="NCBI Taxonomy" id="191504"/>
    <lineage>
        <taxon>Eukaryota</taxon>
        <taxon>Viridiplantae</taxon>
        <taxon>Streptophyta</taxon>
        <taxon>Embryophyta</taxon>
        <taxon>Tracheophyta</taxon>
        <taxon>Spermatophyta</taxon>
        <taxon>Magnoliopsida</taxon>
        <taxon>Liliopsida</taxon>
        <taxon>Poales</taxon>
        <taxon>Poaceae</taxon>
        <taxon>PACMAD clade</taxon>
        <taxon>Chloridoideae</taxon>
        <taxon>Cynodonteae</taxon>
        <taxon>Eleusininae</taxon>
        <taxon>Eleusine</taxon>
    </lineage>
</organism>
<keyword evidence="10" id="KW-1133">Transmembrane helix</keyword>
<accession>A0AAV5DQF4</accession>
<name>A0AAV5DQF4_ELECO</name>
<sequence>MDDSALSSSQDYLLLLFPAASTFLSPILAVLLLAASLVWFFPGGPAWALSRIVVTCRRGAASSSPPPGVPGVVTTAISGPAAHRALAALSCSLPGGDALLCFTAGLTRFAVASRPDTAREVLSGPAFADRPVKDAARGLLFHRAMGFAPSGGYWRALRRVSAAHLFGPRGVAASGPVRAAIGQRVVRELSALGGQEAVVMRRVLHAASLDHVMATVFGARYDPASREGVELEEMVKEGYNLLGMFNWADHLPLLKWLDLQGVRRRCRSLVDRVNVFVGKIIEEHRQNKRIGEQGDESSAGDFVDVLLGLEGEENLSESDMIAVLWEMIFRGTDTVAILLEWVMARMVLHRDIQAKARAELDAVVGPRGTVSDADVARLPYLQSIVKETLRVHPPGPLLSWARLAVHDAVVGGHLVPKGTTAMVNMWAIAHDPAVWPDPDAFRPERFQEEDVSVMGGDLRLAPFGAGRRVCPGKTLALATVHLWLAQMLHRFEWVPAAADDGGVVDLAERLNMSLEMEKPLVCVPRPRC</sequence>
<comment type="caution">
    <text evidence="11">The sequence shown here is derived from an EMBL/GenBank/DDBJ whole genome shotgun (WGS) entry which is preliminary data.</text>
</comment>